<protein>
    <submittedName>
        <fullName evidence="1">Uncharacterized protein</fullName>
    </submittedName>
</protein>
<keyword evidence="2" id="KW-1185">Reference proteome</keyword>
<dbReference type="EMBL" id="JAINUF010000002">
    <property type="protein sequence ID" value="KAJ8375713.1"/>
    <property type="molecule type" value="Genomic_DNA"/>
</dbReference>
<dbReference type="AlphaFoldDB" id="A0A9Q1G562"/>
<comment type="caution">
    <text evidence="1">The sequence shown here is derived from an EMBL/GenBank/DDBJ whole genome shotgun (WGS) entry which is preliminary data.</text>
</comment>
<dbReference type="PANTHER" id="PTHR36981:SF1">
    <property type="entry name" value="P2X PURINORECEPTOR 7 INTRACELLULAR DOMAIN-CONTAINING PROTEIN"/>
    <property type="match status" value="1"/>
</dbReference>
<accession>A0A9Q1G562</accession>
<organism evidence="1 2">
    <name type="scientific">Synaphobranchus kaupii</name>
    <name type="common">Kaup's arrowtooth eel</name>
    <dbReference type="NCBI Taxonomy" id="118154"/>
    <lineage>
        <taxon>Eukaryota</taxon>
        <taxon>Metazoa</taxon>
        <taxon>Chordata</taxon>
        <taxon>Craniata</taxon>
        <taxon>Vertebrata</taxon>
        <taxon>Euteleostomi</taxon>
        <taxon>Actinopterygii</taxon>
        <taxon>Neopterygii</taxon>
        <taxon>Teleostei</taxon>
        <taxon>Anguilliformes</taxon>
        <taxon>Synaphobranchidae</taxon>
        <taxon>Synaphobranchus</taxon>
    </lineage>
</organism>
<gene>
    <name evidence="1" type="ORF">SKAU_G00062930</name>
</gene>
<name>A0A9Q1G562_SYNKA</name>
<dbReference type="Proteomes" id="UP001152622">
    <property type="component" value="Chromosome 2"/>
</dbReference>
<proteinExistence type="predicted"/>
<reference evidence="1" key="1">
    <citation type="journal article" date="2023" name="Science">
        <title>Genome structures resolve the early diversification of teleost fishes.</title>
        <authorList>
            <person name="Parey E."/>
            <person name="Louis A."/>
            <person name="Montfort J."/>
            <person name="Bouchez O."/>
            <person name="Roques C."/>
            <person name="Iampietro C."/>
            <person name="Lluch J."/>
            <person name="Castinel A."/>
            <person name="Donnadieu C."/>
            <person name="Desvignes T."/>
            <person name="Floi Bucao C."/>
            <person name="Jouanno E."/>
            <person name="Wen M."/>
            <person name="Mejri S."/>
            <person name="Dirks R."/>
            <person name="Jansen H."/>
            <person name="Henkel C."/>
            <person name="Chen W.J."/>
            <person name="Zahm M."/>
            <person name="Cabau C."/>
            <person name="Klopp C."/>
            <person name="Thompson A.W."/>
            <person name="Robinson-Rechavi M."/>
            <person name="Braasch I."/>
            <person name="Lecointre G."/>
            <person name="Bobe J."/>
            <person name="Postlethwait J.H."/>
            <person name="Berthelot C."/>
            <person name="Roest Crollius H."/>
            <person name="Guiguen Y."/>
        </authorList>
    </citation>
    <scope>NUCLEOTIDE SEQUENCE</scope>
    <source>
        <strain evidence="1">WJC10195</strain>
    </source>
</reference>
<dbReference type="OrthoDB" id="9898867at2759"/>
<dbReference type="PANTHER" id="PTHR36981">
    <property type="entry name" value="ZGC:195170"/>
    <property type="match status" value="1"/>
</dbReference>
<sequence>MWCNSWCACSNCEAMPSEIESICCEEYTKTMATMVEMPGRVVECITQHDGFDAVCLNAHVLTTAHLGYRQQYPQDAAKIQTQHE</sequence>
<evidence type="ECO:0000313" key="1">
    <source>
        <dbReference type="EMBL" id="KAJ8375713.1"/>
    </source>
</evidence>
<evidence type="ECO:0000313" key="2">
    <source>
        <dbReference type="Proteomes" id="UP001152622"/>
    </source>
</evidence>